<protein>
    <recommendedName>
        <fullName evidence="3">Small ribosomal subunit biogenesis GTPase RsgA</fullName>
        <ecNumber evidence="3">3.6.1.-</ecNumber>
    </recommendedName>
</protein>
<dbReference type="CDD" id="cd01854">
    <property type="entry name" value="YjeQ_EngC"/>
    <property type="match status" value="1"/>
</dbReference>
<keyword evidence="3" id="KW-0699">rRNA-binding</keyword>
<dbReference type="InterPro" id="IPR030378">
    <property type="entry name" value="G_CP_dom"/>
</dbReference>
<dbReference type="Proteomes" id="UP000739538">
    <property type="component" value="Unassembled WGS sequence"/>
</dbReference>
<dbReference type="Gene3D" id="1.10.40.50">
    <property type="entry name" value="Probable gtpase engc, domain 3"/>
    <property type="match status" value="1"/>
</dbReference>
<feature type="binding site" evidence="3">
    <location>
        <begin position="134"/>
        <end position="137"/>
    </location>
    <ligand>
        <name>GTP</name>
        <dbReference type="ChEBI" id="CHEBI:37565"/>
    </ligand>
</feature>
<sequence length="317" mass="34586">MSDPKVASSEGIVVRVRPRKVWVEIGGRSHPAFLRGSLSVGPRRTTHVVAVGDRVRVSRERGRYAIEEVMPRRNVISRVDPGSTKRDIEHVMAANLDWFVVVVSLAQPALNYRGLDRFLVLGEISDIPCAILLNKDDVAEEYEPTPEEIYAPTGYPLIRTSAKSGTGLSEVRALLEDKVSLLAGPSGVGKSSLLNAIFPGLELPTQPVSDATGKGVHTTTRVEWVPIPGGGALLDSPGVRSIQPFGLTGENLDLCFPEMAQLHGNCQFNDCKHRDEPGCAVRAAVEVGKISESRYEGYCRILQGVDKPEWWRRSIGS</sequence>
<evidence type="ECO:0000313" key="6">
    <source>
        <dbReference type="EMBL" id="MCA9756365.1"/>
    </source>
</evidence>
<feature type="domain" description="CP-type G" evidence="5">
    <location>
        <begin position="85"/>
        <end position="242"/>
    </location>
</feature>
<feature type="binding site" evidence="3">
    <location>
        <begin position="184"/>
        <end position="192"/>
    </location>
    <ligand>
        <name>GTP</name>
        <dbReference type="ChEBI" id="CHEBI:37565"/>
    </ligand>
</feature>
<evidence type="ECO:0000259" key="5">
    <source>
        <dbReference type="PROSITE" id="PS51721"/>
    </source>
</evidence>
<comment type="subunit">
    <text evidence="3">Monomer. Associates with 30S ribosomal subunit, binds 16S rRNA.</text>
</comment>
<dbReference type="HAMAP" id="MF_01820">
    <property type="entry name" value="GTPase_RsgA"/>
    <property type="match status" value="1"/>
</dbReference>
<reference evidence="6" key="2">
    <citation type="journal article" date="2021" name="Microbiome">
        <title>Successional dynamics and alternative stable states in a saline activated sludge microbial community over 9 years.</title>
        <authorList>
            <person name="Wang Y."/>
            <person name="Ye J."/>
            <person name="Ju F."/>
            <person name="Liu L."/>
            <person name="Boyd J.A."/>
            <person name="Deng Y."/>
            <person name="Parks D.H."/>
            <person name="Jiang X."/>
            <person name="Yin X."/>
            <person name="Woodcroft B.J."/>
            <person name="Tyson G.W."/>
            <person name="Hugenholtz P."/>
            <person name="Polz M.F."/>
            <person name="Zhang T."/>
        </authorList>
    </citation>
    <scope>NUCLEOTIDE SEQUENCE</scope>
    <source>
        <strain evidence="6">HKST-UBA02</strain>
    </source>
</reference>
<evidence type="ECO:0000256" key="2">
    <source>
        <dbReference type="ARBA" id="ARBA00023134"/>
    </source>
</evidence>
<dbReference type="Pfam" id="PF03193">
    <property type="entry name" value="RsgA_GTPase"/>
    <property type="match status" value="1"/>
</dbReference>
<feature type="domain" description="EngC GTPase" evidence="4">
    <location>
        <begin position="94"/>
        <end position="240"/>
    </location>
</feature>
<dbReference type="GO" id="GO:0042274">
    <property type="term" value="P:ribosomal small subunit biogenesis"/>
    <property type="evidence" value="ECO:0007669"/>
    <property type="project" value="UniProtKB-UniRule"/>
</dbReference>
<dbReference type="PROSITE" id="PS50936">
    <property type="entry name" value="ENGC_GTPASE"/>
    <property type="match status" value="1"/>
</dbReference>
<dbReference type="InterPro" id="IPR010914">
    <property type="entry name" value="RsgA_GTPase_dom"/>
</dbReference>
<keyword evidence="3" id="KW-0862">Zinc</keyword>
<evidence type="ECO:0000256" key="1">
    <source>
        <dbReference type="ARBA" id="ARBA00022741"/>
    </source>
</evidence>
<comment type="similarity">
    <text evidence="3">Belongs to the TRAFAC class YlqF/YawG GTPase family. RsgA subfamily.</text>
</comment>
<dbReference type="Gene3D" id="3.40.50.300">
    <property type="entry name" value="P-loop containing nucleotide triphosphate hydrolases"/>
    <property type="match status" value="1"/>
</dbReference>
<feature type="binding site" evidence="3">
    <location>
        <position position="271"/>
    </location>
    <ligand>
        <name>Zn(2+)</name>
        <dbReference type="ChEBI" id="CHEBI:29105"/>
    </ligand>
</feature>
<organism evidence="6 7">
    <name type="scientific">Eiseniibacteriota bacterium</name>
    <dbReference type="NCBI Taxonomy" id="2212470"/>
    <lineage>
        <taxon>Bacteria</taxon>
        <taxon>Candidatus Eiseniibacteriota</taxon>
    </lineage>
</organism>
<comment type="function">
    <text evidence="3">One of several proteins that assist in the late maturation steps of the functional core of the 30S ribosomal subunit. Helps release RbfA from mature subunits. May play a role in the assembly of ribosomal proteins into the subunit. Circularly permuted GTPase that catalyzes slow GTP hydrolysis, GTPase activity is stimulated by the 30S ribosomal subunit.</text>
</comment>
<accession>A0A956SDD8</accession>
<keyword evidence="3" id="KW-0694">RNA-binding</keyword>
<keyword evidence="3" id="KW-0963">Cytoplasm</keyword>
<dbReference type="EMBL" id="JAGQHS010000050">
    <property type="protein sequence ID" value="MCA9756365.1"/>
    <property type="molecule type" value="Genomic_DNA"/>
</dbReference>
<gene>
    <name evidence="3 6" type="primary">rsgA</name>
    <name evidence="6" type="ORF">KDA27_11235</name>
</gene>
<evidence type="ECO:0000256" key="3">
    <source>
        <dbReference type="HAMAP-Rule" id="MF_01820"/>
    </source>
</evidence>
<comment type="cofactor">
    <cofactor evidence="3">
        <name>Zn(2+)</name>
        <dbReference type="ChEBI" id="CHEBI:29105"/>
    </cofactor>
    <text evidence="3">Binds 1 zinc ion per subunit.</text>
</comment>
<comment type="caution">
    <text evidence="6">The sequence shown here is derived from an EMBL/GenBank/DDBJ whole genome shotgun (WGS) entry which is preliminary data.</text>
</comment>
<dbReference type="GO" id="GO:0005525">
    <property type="term" value="F:GTP binding"/>
    <property type="evidence" value="ECO:0007669"/>
    <property type="project" value="UniProtKB-UniRule"/>
</dbReference>
<dbReference type="AlphaFoldDB" id="A0A956SDD8"/>
<dbReference type="InterPro" id="IPR004881">
    <property type="entry name" value="Ribosome_biogen_GTPase_RsgA"/>
</dbReference>
<comment type="subcellular location">
    <subcellularLocation>
        <location evidence="3">Cytoplasm</location>
    </subcellularLocation>
</comment>
<evidence type="ECO:0000313" key="7">
    <source>
        <dbReference type="Proteomes" id="UP000739538"/>
    </source>
</evidence>
<keyword evidence="3" id="KW-0479">Metal-binding</keyword>
<dbReference type="PROSITE" id="PS51721">
    <property type="entry name" value="G_CP"/>
    <property type="match status" value="1"/>
</dbReference>
<feature type="binding site" evidence="3">
    <location>
        <position position="273"/>
    </location>
    <ligand>
        <name>Zn(2+)</name>
        <dbReference type="ChEBI" id="CHEBI:29105"/>
    </ligand>
</feature>
<feature type="binding site" evidence="3">
    <location>
        <position position="266"/>
    </location>
    <ligand>
        <name>Zn(2+)</name>
        <dbReference type="ChEBI" id="CHEBI:29105"/>
    </ligand>
</feature>
<proteinExistence type="inferred from homology"/>
<dbReference type="NCBIfam" id="TIGR00157">
    <property type="entry name" value="ribosome small subunit-dependent GTPase A"/>
    <property type="match status" value="1"/>
</dbReference>
<dbReference type="PANTHER" id="PTHR32120:SF11">
    <property type="entry name" value="SMALL RIBOSOMAL SUBUNIT BIOGENESIS GTPASE RSGA 1, MITOCHONDRIAL-RELATED"/>
    <property type="match status" value="1"/>
</dbReference>
<keyword evidence="3" id="KW-0378">Hydrolase</keyword>
<dbReference type="InterPro" id="IPR027417">
    <property type="entry name" value="P-loop_NTPase"/>
</dbReference>
<dbReference type="GO" id="GO:0003924">
    <property type="term" value="F:GTPase activity"/>
    <property type="evidence" value="ECO:0007669"/>
    <property type="project" value="UniProtKB-UniRule"/>
</dbReference>
<evidence type="ECO:0000259" key="4">
    <source>
        <dbReference type="PROSITE" id="PS50936"/>
    </source>
</evidence>
<feature type="binding site" evidence="3">
    <location>
        <position position="279"/>
    </location>
    <ligand>
        <name>Zn(2+)</name>
        <dbReference type="ChEBI" id="CHEBI:29105"/>
    </ligand>
</feature>
<dbReference type="PANTHER" id="PTHR32120">
    <property type="entry name" value="SMALL RIBOSOMAL SUBUNIT BIOGENESIS GTPASE RSGA"/>
    <property type="match status" value="1"/>
</dbReference>
<keyword evidence="3" id="KW-0690">Ribosome biogenesis</keyword>
<dbReference type="GO" id="GO:0019843">
    <property type="term" value="F:rRNA binding"/>
    <property type="evidence" value="ECO:0007669"/>
    <property type="project" value="UniProtKB-KW"/>
</dbReference>
<dbReference type="EC" id="3.6.1.-" evidence="3"/>
<dbReference type="SUPFAM" id="SSF52540">
    <property type="entry name" value="P-loop containing nucleoside triphosphate hydrolases"/>
    <property type="match status" value="1"/>
</dbReference>
<dbReference type="GO" id="GO:0046872">
    <property type="term" value="F:metal ion binding"/>
    <property type="evidence" value="ECO:0007669"/>
    <property type="project" value="UniProtKB-KW"/>
</dbReference>
<keyword evidence="1 3" id="KW-0547">Nucleotide-binding</keyword>
<reference evidence="6" key="1">
    <citation type="submission" date="2020-04" db="EMBL/GenBank/DDBJ databases">
        <authorList>
            <person name="Zhang T."/>
        </authorList>
    </citation>
    <scope>NUCLEOTIDE SEQUENCE</scope>
    <source>
        <strain evidence="6">HKST-UBA02</strain>
    </source>
</reference>
<name>A0A956SDD8_UNCEI</name>
<dbReference type="GO" id="GO:0005737">
    <property type="term" value="C:cytoplasm"/>
    <property type="evidence" value="ECO:0007669"/>
    <property type="project" value="UniProtKB-SubCell"/>
</dbReference>
<keyword evidence="2 3" id="KW-0342">GTP-binding</keyword>